<organism evidence="1 2">
    <name type="scientific">Candidatus Methanoperedens nitratireducens</name>
    <dbReference type="NCBI Taxonomy" id="1392998"/>
    <lineage>
        <taxon>Archaea</taxon>
        <taxon>Methanobacteriati</taxon>
        <taxon>Methanobacteriota</taxon>
        <taxon>Stenosarchaea group</taxon>
        <taxon>Methanomicrobia</taxon>
        <taxon>Methanosarcinales</taxon>
        <taxon>ANME-2 cluster</taxon>
        <taxon>Candidatus Methanoperedentaceae</taxon>
        <taxon>Candidatus Methanoperedens</taxon>
    </lineage>
</organism>
<accession>A0A284VJT9</accession>
<name>A0A284VJT9_9EURY</name>
<keyword evidence="2" id="KW-1185">Reference proteome</keyword>
<dbReference type="OrthoDB" id="386767at2157"/>
<evidence type="ECO:0000313" key="2">
    <source>
        <dbReference type="Proteomes" id="UP000218615"/>
    </source>
</evidence>
<proteinExistence type="predicted"/>
<dbReference type="InterPro" id="IPR009057">
    <property type="entry name" value="Homeodomain-like_sf"/>
</dbReference>
<dbReference type="Proteomes" id="UP000218615">
    <property type="component" value="Unassembled WGS sequence"/>
</dbReference>
<dbReference type="Pfam" id="PF13565">
    <property type="entry name" value="HTH_32"/>
    <property type="match status" value="1"/>
</dbReference>
<sequence length="155" mass="18463">MSKISCVKYSLKRVRDPVVRERLLIVQAAYEMSLRDAAAKFGCTHGKVDFWKQRYEQEGVRGLYTRERSGRPPKISYKQKSKLRRIVRKHNAMKGWRTRGIRELIRQETGITYSFRHTIRIAQSWGLSKIKPRSRYAFSKKEDREAFLKSTYLFQ</sequence>
<dbReference type="AlphaFoldDB" id="A0A284VJT9"/>
<evidence type="ECO:0000313" key="1">
    <source>
        <dbReference type="EMBL" id="SNQ59502.1"/>
    </source>
</evidence>
<dbReference type="RefSeq" id="WP_179293762.1">
    <property type="nucleotide sequence ID" value="NZ_FZMP01000024.1"/>
</dbReference>
<dbReference type="EMBL" id="FZMP01000024">
    <property type="protein sequence ID" value="SNQ59502.1"/>
    <property type="molecule type" value="Genomic_DNA"/>
</dbReference>
<reference evidence="2" key="1">
    <citation type="submission" date="2017-06" db="EMBL/GenBank/DDBJ databases">
        <authorList>
            <person name="Cremers G."/>
        </authorList>
    </citation>
    <scope>NUCLEOTIDE SEQUENCE [LARGE SCALE GENOMIC DNA]</scope>
</reference>
<gene>
    <name evidence="1" type="ORF">MNV_120069</name>
</gene>
<protein>
    <submittedName>
        <fullName evidence="1">Transposase</fullName>
    </submittedName>
</protein>
<dbReference type="SUPFAM" id="SSF46689">
    <property type="entry name" value="Homeodomain-like"/>
    <property type="match status" value="1"/>
</dbReference>